<dbReference type="RefSeq" id="WP_142902288.1">
    <property type="nucleotide sequence ID" value="NZ_ML660087.1"/>
</dbReference>
<comment type="caution">
    <text evidence="1">The sequence shown here is derived from an EMBL/GenBank/DDBJ whole genome shotgun (WGS) entry which is preliminary data.</text>
</comment>
<sequence length="380" mass="43456">MKSRFTTDRSPRQLTYLIGLFFLIQIQPAPAFSCMPFDLQRNYENFHSVLVAEILACSVEIRENAQNTRTCSINATDIFKGEARDFVIDGSHAFYEKPLVAGESYLLFLNEDGLSPVCSGKGIVDPEARKVSLKEVIEATNAGDTAKVRLRQHAYFILTQLKKLRDYRDGKRTGLKDYWLFEDNGYHCSLTQLNNDLSELRIDIRFSYNDDFTKSSTEFPIKQIIPQTEKQVQPALGNLQMSIYLPHPVRIQDKPGELIIDGTSYLFKPRLEETYLPTEPLELLSQNSSYHIYGQPATDILARLERQPEIKFRTYIEETNSKGNAISDDRKLYISSKPMPKASTAVVNGGYEYPIDTFGIDEALSKFVACRKTWRLKLKE</sequence>
<dbReference type="Proteomes" id="UP000319732">
    <property type="component" value="Unassembled WGS sequence"/>
</dbReference>
<accession>A0A545U9I7</accession>
<keyword evidence="2" id="KW-1185">Reference proteome</keyword>
<evidence type="ECO:0000313" key="1">
    <source>
        <dbReference type="EMBL" id="TQV86136.1"/>
    </source>
</evidence>
<protein>
    <submittedName>
        <fullName evidence="1">Uncharacterized protein</fullName>
    </submittedName>
</protein>
<gene>
    <name evidence="1" type="ORF">FKG94_00845</name>
</gene>
<reference evidence="1 2" key="1">
    <citation type="submission" date="2019-06" db="EMBL/GenBank/DDBJ databases">
        <title>Whole genome sequence for Cellvibrionaceae sp. R142.</title>
        <authorList>
            <person name="Wang G."/>
        </authorList>
    </citation>
    <scope>NUCLEOTIDE SEQUENCE [LARGE SCALE GENOMIC DNA]</scope>
    <source>
        <strain evidence="1 2">R142</strain>
    </source>
</reference>
<proteinExistence type="predicted"/>
<name>A0A545U9I7_9GAMM</name>
<dbReference type="EMBL" id="VHSG01000002">
    <property type="protein sequence ID" value="TQV86136.1"/>
    <property type="molecule type" value="Genomic_DNA"/>
</dbReference>
<dbReference type="AlphaFoldDB" id="A0A545U9I7"/>
<organism evidence="1 2">
    <name type="scientific">Exilibacterium tricleocarpae</name>
    <dbReference type="NCBI Taxonomy" id="2591008"/>
    <lineage>
        <taxon>Bacteria</taxon>
        <taxon>Pseudomonadati</taxon>
        <taxon>Pseudomonadota</taxon>
        <taxon>Gammaproteobacteria</taxon>
        <taxon>Cellvibrionales</taxon>
        <taxon>Cellvibrionaceae</taxon>
        <taxon>Exilibacterium</taxon>
    </lineage>
</organism>
<evidence type="ECO:0000313" key="2">
    <source>
        <dbReference type="Proteomes" id="UP000319732"/>
    </source>
</evidence>